<feature type="domain" description="Non-reducing end beta-L-arabinofuranosidase-like GH127 middle" evidence="2">
    <location>
        <begin position="433"/>
        <end position="530"/>
    </location>
</feature>
<dbReference type="PANTHER" id="PTHR43465">
    <property type="entry name" value="DUF1680 DOMAIN PROTEIN (AFU_ORTHOLOGUE AFUA_1G08910)"/>
    <property type="match status" value="1"/>
</dbReference>
<dbReference type="PANTHER" id="PTHR43465:SF2">
    <property type="entry name" value="DUF1680 DOMAIN PROTEIN (AFU_ORTHOLOGUE AFUA_1G08910)"/>
    <property type="match status" value="1"/>
</dbReference>
<dbReference type="SUPFAM" id="SSF48208">
    <property type="entry name" value="Six-hairpin glycosidases"/>
    <property type="match status" value="1"/>
</dbReference>
<protein>
    <submittedName>
        <fullName evidence="4">Glycoside hydrolase family 127 protein</fullName>
    </submittedName>
</protein>
<dbReference type="Pfam" id="PF07944">
    <property type="entry name" value="Beta-AFase-like_GH127_cat"/>
    <property type="match status" value="1"/>
</dbReference>
<keyword evidence="4" id="KW-0378">Hydrolase</keyword>
<evidence type="ECO:0000259" key="2">
    <source>
        <dbReference type="Pfam" id="PF20736"/>
    </source>
</evidence>
<accession>A0ABU0YF55</accession>
<gene>
    <name evidence="4" type="ORF">Q8A70_01660</name>
</gene>
<name>A0ABU0YF55_9PROT</name>
<dbReference type="EMBL" id="JAUYVI010000001">
    <property type="protein sequence ID" value="MDQ7246348.1"/>
    <property type="molecule type" value="Genomic_DNA"/>
</dbReference>
<evidence type="ECO:0000313" key="4">
    <source>
        <dbReference type="EMBL" id="MDQ7246348.1"/>
    </source>
</evidence>
<dbReference type="Proteomes" id="UP001230156">
    <property type="component" value="Unassembled WGS sequence"/>
</dbReference>
<dbReference type="GO" id="GO:0016787">
    <property type="term" value="F:hydrolase activity"/>
    <property type="evidence" value="ECO:0007669"/>
    <property type="project" value="UniProtKB-KW"/>
</dbReference>
<dbReference type="InterPro" id="IPR049174">
    <property type="entry name" value="Beta-AFase-like"/>
</dbReference>
<dbReference type="Pfam" id="PF20737">
    <property type="entry name" value="Glyco_hydro127C"/>
    <property type="match status" value="1"/>
</dbReference>
<evidence type="ECO:0000259" key="1">
    <source>
        <dbReference type="Pfam" id="PF07944"/>
    </source>
</evidence>
<feature type="domain" description="Non-reducing end beta-L-arabinofuranosidase-like GH127 catalytic" evidence="1">
    <location>
        <begin position="20"/>
        <end position="423"/>
    </location>
</feature>
<dbReference type="RefSeq" id="WP_379953726.1">
    <property type="nucleotide sequence ID" value="NZ_JAUYVI010000001.1"/>
</dbReference>
<sequence length="647" mass="72332">MTSFEIPIASSFRPPAVSDVDVRGFWGERIDAVADRTAMILYDRCVAAGMLDQIDPARPVPAVRMPFHTRADGSPDTVNVQMFWDSDIAKVIETAAYALYRKANPDLEAKTDAIIDMFHRLQQPDGYVNSWFIRMQPGKRWTNLRDCHELYCAGHLMEAAVAYFHATGKRKLLDVMCRYADHIDGVFGPRPGQLPGYCGHEEVELALVRLGRATGGRRYFDLARFFVEQRGQQPHYFDVEAAARGADPKQFRHRTYEYNQSHLPVRQQTKVIGHAVRAMYLYSGMADVATEFGDDSLTDALKILWDDLTTKQMYITGGIGPAASNEGFTDYYDLPNESAYAETCAAVGLTMWASRMLGRGPDRLYADIMEQALYNGALSGLSTDGSRFFYDNPLESRGTHHRWTWHRCPCCPPNIARTVAAIGSYMYAVSAGQVAVHLYGDSTARLDVSGTKLTLTQSTDYPWNGRIAISVGLEKPAAFRLALRVPGWCRRATLFIDGETVDVDAIEERGYLRLDRLWRGGETILLDLPMELRTLRANPAVKADLGRVALGRGPLIYCVEEVDNGSGLNSLILAGDVGNATVTTVEQLGRAVAVEVDAKRERWNGWEGKLYDAAKPMLEKTRSRFVPYHLWDNRAPGEMLVWVRAGE</sequence>
<feature type="domain" description="Non-reducing end beta-L-arabinofuranosidase-like GH127 C-terminal" evidence="3">
    <location>
        <begin position="533"/>
        <end position="644"/>
    </location>
</feature>
<comment type="caution">
    <text evidence="4">The sequence shown here is derived from an EMBL/GenBank/DDBJ whole genome shotgun (WGS) entry which is preliminary data.</text>
</comment>
<dbReference type="InterPro" id="IPR008928">
    <property type="entry name" value="6-hairpin_glycosidase_sf"/>
</dbReference>
<evidence type="ECO:0000313" key="5">
    <source>
        <dbReference type="Proteomes" id="UP001230156"/>
    </source>
</evidence>
<keyword evidence="5" id="KW-1185">Reference proteome</keyword>
<dbReference type="InterPro" id="IPR049046">
    <property type="entry name" value="Beta-AFase-like_GH127_middle"/>
</dbReference>
<proteinExistence type="predicted"/>
<dbReference type="InterPro" id="IPR012878">
    <property type="entry name" value="Beta-AFase-like_GH127_cat"/>
</dbReference>
<reference evidence="5" key="1">
    <citation type="submission" date="2023-08" db="EMBL/GenBank/DDBJ databases">
        <title>Rhodospirillaceae gen. nov., a novel taxon isolated from the Yangtze River Yuezi River estuary sludge.</title>
        <authorList>
            <person name="Ruan L."/>
        </authorList>
    </citation>
    <scope>NUCLEOTIDE SEQUENCE [LARGE SCALE GENOMIC DNA]</scope>
    <source>
        <strain evidence="5">R-7</strain>
    </source>
</reference>
<dbReference type="InterPro" id="IPR049049">
    <property type="entry name" value="Beta-AFase-like_GH127_C"/>
</dbReference>
<evidence type="ECO:0000259" key="3">
    <source>
        <dbReference type="Pfam" id="PF20737"/>
    </source>
</evidence>
<dbReference type="Pfam" id="PF20736">
    <property type="entry name" value="Glyco_hydro127M"/>
    <property type="match status" value="1"/>
</dbReference>
<organism evidence="4 5">
    <name type="scientific">Dongia sedimenti</name>
    <dbReference type="NCBI Taxonomy" id="3064282"/>
    <lineage>
        <taxon>Bacteria</taxon>
        <taxon>Pseudomonadati</taxon>
        <taxon>Pseudomonadota</taxon>
        <taxon>Alphaproteobacteria</taxon>
        <taxon>Rhodospirillales</taxon>
        <taxon>Dongiaceae</taxon>
        <taxon>Dongia</taxon>
    </lineage>
</organism>